<feature type="compositionally biased region" description="Basic residues" evidence="1">
    <location>
        <begin position="79"/>
        <end position="90"/>
    </location>
</feature>
<dbReference type="OrthoDB" id="10569359at2759"/>
<name>A0A5C3FX67_PSEA2</name>
<reference evidence="2" key="1">
    <citation type="submission" date="2018-03" db="EMBL/GenBank/DDBJ databases">
        <authorList>
            <person name="Guldener U."/>
        </authorList>
    </citation>
    <scope>NUCLEOTIDE SEQUENCE [LARGE SCALE GENOMIC DNA]</scope>
    <source>
        <strain evidence="2">ATCC34888</strain>
    </source>
</reference>
<evidence type="ECO:0000313" key="2">
    <source>
        <dbReference type="EMBL" id="SPO48964.1"/>
    </source>
</evidence>
<feature type="region of interest" description="Disordered" evidence="1">
    <location>
        <begin position="64"/>
        <end position="122"/>
    </location>
</feature>
<evidence type="ECO:0000313" key="3">
    <source>
        <dbReference type="Proteomes" id="UP000325008"/>
    </source>
</evidence>
<feature type="region of interest" description="Disordered" evidence="1">
    <location>
        <begin position="1"/>
        <end position="38"/>
    </location>
</feature>
<accession>A0A5C3FX67</accession>
<dbReference type="AlphaFoldDB" id="A0A5C3FX67"/>
<feature type="compositionally biased region" description="Basic and acidic residues" evidence="1">
    <location>
        <begin position="64"/>
        <end position="76"/>
    </location>
</feature>
<proteinExistence type="predicted"/>
<protein>
    <submittedName>
        <fullName evidence="2">Uncharacterized protein</fullName>
    </submittedName>
</protein>
<feature type="compositionally biased region" description="Basic and acidic residues" evidence="1">
    <location>
        <begin position="1"/>
        <end position="15"/>
    </location>
</feature>
<dbReference type="EMBL" id="OOIQ01000022">
    <property type="protein sequence ID" value="SPO48964.1"/>
    <property type="molecule type" value="Genomic_DNA"/>
</dbReference>
<evidence type="ECO:0000256" key="1">
    <source>
        <dbReference type="SAM" id="MobiDB-lite"/>
    </source>
</evidence>
<gene>
    <name evidence="2" type="ORF">PSANT_06655</name>
</gene>
<comment type="caution">
    <text evidence="2">The sequence shown here is derived from an EMBL/GenBank/DDBJ whole genome shotgun (WGS) entry which is preliminary data.</text>
</comment>
<keyword evidence="3" id="KW-1185">Reference proteome</keyword>
<sequence length="197" mass="21573">MVMGRQTHDARHEDWSTGAVAVAGSSERQGEWTASPEEQRAMILRRKPESDASEMLVCNAELERETKMQPRTDGVARRSTSRRGPGRRRIAIGSRRVDSSKRRHRPRTVDRGPWTAGPTLSAPHCPVRLANNSKKAAAKAQLSRLKASDDAALPQRPATWSLRRSGSALRIADSLCRGCADICIASHAVSKAETVST</sequence>
<dbReference type="Proteomes" id="UP000325008">
    <property type="component" value="Unassembled WGS sequence"/>
</dbReference>
<organism evidence="2 3">
    <name type="scientific">Pseudozyma antarctica</name>
    <name type="common">Yeast</name>
    <name type="synonym">Candida antarctica</name>
    <dbReference type="NCBI Taxonomy" id="84753"/>
    <lineage>
        <taxon>Eukaryota</taxon>
        <taxon>Fungi</taxon>
        <taxon>Dikarya</taxon>
        <taxon>Basidiomycota</taxon>
        <taxon>Ustilaginomycotina</taxon>
        <taxon>Ustilaginomycetes</taxon>
        <taxon>Ustilaginales</taxon>
        <taxon>Ustilaginaceae</taxon>
        <taxon>Moesziomyces</taxon>
    </lineage>
</organism>